<dbReference type="Pfam" id="PF01103">
    <property type="entry name" value="Omp85"/>
    <property type="match status" value="1"/>
</dbReference>
<feature type="domain" description="Bacterial surface antigen (D15)" evidence="4">
    <location>
        <begin position="412"/>
        <end position="595"/>
    </location>
</feature>
<comment type="subcellular location">
    <subcellularLocation>
        <location evidence="1">Membrane</location>
    </subcellularLocation>
</comment>
<dbReference type="InterPro" id="IPR010827">
    <property type="entry name" value="BamA/TamA_POTRA"/>
</dbReference>
<feature type="domain" description="TamA POTRA" evidence="6">
    <location>
        <begin position="33"/>
        <end position="104"/>
    </location>
</feature>
<dbReference type="Pfam" id="PF17243">
    <property type="entry name" value="POTRA_TamA_1"/>
    <property type="match status" value="1"/>
</dbReference>
<evidence type="ECO:0000256" key="1">
    <source>
        <dbReference type="ARBA" id="ARBA00004370"/>
    </source>
</evidence>
<evidence type="ECO:0000313" key="7">
    <source>
        <dbReference type="EMBL" id="ADU91863.1"/>
    </source>
</evidence>
<feature type="chain" id="PRO_5025004186" evidence="3">
    <location>
        <begin position="22"/>
        <end position="595"/>
    </location>
</feature>
<keyword evidence="2" id="KW-0472">Membrane</keyword>
<reference evidence="7 8" key="1">
    <citation type="journal article" date="2011" name="J. Bacteriol.">
        <title>Genome sequence of Taylorella equigenitalis MCE9, the causative agent of contagious equine metritis.</title>
        <authorList>
            <person name="Hebert L."/>
            <person name="Moumen B."/>
            <person name="Duquesne F."/>
            <person name="Breuil M.F."/>
            <person name="Laugier C."/>
            <person name="Batto J.M."/>
            <person name="Renault P."/>
            <person name="Petry S."/>
        </authorList>
    </citation>
    <scope>NUCLEOTIDE SEQUENCE [LARGE SCALE GENOMIC DNA]</scope>
    <source>
        <strain evidence="7 8">MCE9</strain>
    </source>
</reference>
<dbReference type="Proteomes" id="UP000007472">
    <property type="component" value="Chromosome"/>
</dbReference>
<dbReference type="KEGG" id="teq:TEQUI_0932"/>
<gene>
    <name evidence="7" type="ordered locus">TEQUI_0932</name>
</gene>
<organism evidence="7 8">
    <name type="scientific">Taylorella equigenitalis (strain MCE9)</name>
    <dbReference type="NCBI Taxonomy" id="937774"/>
    <lineage>
        <taxon>Bacteria</taxon>
        <taxon>Pseudomonadati</taxon>
        <taxon>Pseudomonadota</taxon>
        <taxon>Betaproteobacteria</taxon>
        <taxon>Burkholderiales</taxon>
        <taxon>Alcaligenaceae</taxon>
        <taxon>Taylorella</taxon>
    </lineage>
</organism>
<protein>
    <submittedName>
        <fullName evidence="7">Uncharacterized protein</fullName>
    </submittedName>
</protein>
<dbReference type="Gene3D" id="3.10.20.310">
    <property type="entry name" value="membrane protein fhac"/>
    <property type="match status" value="2"/>
</dbReference>
<evidence type="ECO:0000256" key="3">
    <source>
        <dbReference type="SAM" id="SignalP"/>
    </source>
</evidence>
<evidence type="ECO:0000259" key="4">
    <source>
        <dbReference type="Pfam" id="PF01103"/>
    </source>
</evidence>
<sequence length="595" mass="66267">MRLGTRVLQCLLFFSATSTFAAHKPEVLIIPSGLSPEELTAVQKAISAVVRQADDQDGGEAARIRRKGHESVVTALATMGYYAPVVTLEVGQDIGGDTWDISIEAGEQSKVTQATTQFEGAISKPKHVTRVQSIKASWGLPEGSAFLNKNWSKSKNDILDVVLQRDFYLARLSQTRAVVDPKQSSVETLVVIDSGPEVKLGHIEIFGLRRVPRKIVEKYLNYKPGKPYDKHDFDDWVSLLQQTNYFRGVFINPIVPNDPNLMKKDVVELPVQVRVTEAPASTLAGSIGVDDSVGLHAEAVYRQNIIIKQPIVIEGGAGVDKDAQRAYFDVYFPPNQNHSVDSMGVMIRRSKIHNEKVLRFGFGFRRKRDFKLDPDSNVEWSNGWAIMANRDRIERPLDRKNPEFILPSIVATYEVVRRDIKSKEDPRSGHAFGMGVGIGHNFKQHKMFYRASLRGQYWFPVGKKDAITIRGEIGRVWAGKDTLYPDDFAYRTGGARSIRGYKYYGLGKNIGETIVGAKNLAVLSAEYQRYFNDTFGMSAFIDVGNAAEKLKDMKPKVGVGFGALVKTPAGPLKADLAWAINDKKIRLHFTLGASF</sequence>
<proteinExistence type="predicted"/>
<dbReference type="Pfam" id="PF07244">
    <property type="entry name" value="POTRA"/>
    <property type="match status" value="1"/>
</dbReference>
<keyword evidence="3" id="KW-0732">Signal</keyword>
<dbReference type="InterPro" id="IPR000184">
    <property type="entry name" value="Bac_surfAg_D15"/>
</dbReference>
<dbReference type="AlphaFoldDB" id="A0A654KHD9"/>
<evidence type="ECO:0000259" key="5">
    <source>
        <dbReference type="Pfam" id="PF07244"/>
    </source>
</evidence>
<dbReference type="Gene3D" id="2.40.160.50">
    <property type="entry name" value="membrane protein fhac: a member of the omp85/tpsb transporter family"/>
    <property type="match status" value="1"/>
</dbReference>
<name>A0A654KHD9_TAYEM</name>
<evidence type="ECO:0000259" key="6">
    <source>
        <dbReference type="Pfam" id="PF17243"/>
    </source>
</evidence>
<dbReference type="InterPro" id="IPR035243">
    <property type="entry name" value="TamA_POTRA_Dom_1"/>
</dbReference>
<feature type="domain" description="POTRA" evidence="5">
    <location>
        <begin position="199"/>
        <end position="277"/>
    </location>
</feature>
<dbReference type="GO" id="GO:0019867">
    <property type="term" value="C:outer membrane"/>
    <property type="evidence" value="ECO:0007669"/>
    <property type="project" value="InterPro"/>
</dbReference>
<evidence type="ECO:0000313" key="8">
    <source>
        <dbReference type="Proteomes" id="UP000007472"/>
    </source>
</evidence>
<accession>A0A654KHD9</accession>
<evidence type="ECO:0000256" key="2">
    <source>
        <dbReference type="ARBA" id="ARBA00023136"/>
    </source>
</evidence>
<dbReference type="EMBL" id="CP002456">
    <property type="protein sequence ID" value="ADU91863.1"/>
    <property type="molecule type" value="Genomic_DNA"/>
</dbReference>
<feature type="signal peptide" evidence="3">
    <location>
        <begin position="1"/>
        <end position="21"/>
    </location>
</feature>